<name>U5PW91_9CAUD</name>
<organism evidence="3 4">
    <name type="scientific">Bacillus phage Riggi</name>
    <dbReference type="NCBI Taxonomy" id="2884426"/>
    <lineage>
        <taxon>Viruses</taxon>
        <taxon>Duplodnaviria</taxon>
        <taxon>Heunggongvirae</taxon>
        <taxon>Uroviricota</taxon>
        <taxon>Caudoviricetes</taxon>
        <taxon>Ehrlichviridae</taxon>
        <taxon>Andromedavirus</taxon>
        <taxon>Andromedavirus riggi</taxon>
    </lineage>
</organism>
<dbReference type="GeneID" id="17959342"/>
<reference evidence="3 4" key="1">
    <citation type="journal article" date="2013" name="Genome Announc.">
        <title>Complete Genome of Bacillus pumilus Siphophage Riggi.</title>
        <authorList>
            <person name="Still E.L."/>
            <person name="Riggi C.F."/>
            <person name="Chamakura K.R."/>
            <person name="Kuty Everett G.F."/>
        </authorList>
    </citation>
    <scope>NUCLEOTIDE SEQUENCE [LARGE SCALE GENOMIC DNA]</scope>
</reference>
<dbReference type="EMBL" id="KF669659">
    <property type="protein sequence ID" value="AGY48194.1"/>
    <property type="molecule type" value="Genomic_DNA"/>
</dbReference>
<protein>
    <submittedName>
        <fullName evidence="3">Phosphodiesterase</fullName>
    </submittedName>
</protein>
<sequence length="153" mass="18280">MTVLVIQLNKRWACIMDVNSVMSIASKETVFAILFIILGAAVIRWVKAFIDQQREHSQEREQYIMEMHKKQLEELKEQAMHQRNDNRELLVEQRQSFDRREKDLLDNLKKNTHQLENISETLKDMKSDIVGLEDNLQTIWSELERKADRERIN</sequence>
<keyword evidence="2" id="KW-0472">Membrane</keyword>
<keyword evidence="2" id="KW-1133">Transmembrane helix</keyword>
<evidence type="ECO:0000313" key="3">
    <source>
        <dbReference type="EMBL" id="AGY48194.1"/>
    </source>
</evidence>
<gene>
    <name evidence="3" type="ORF">Riggi_32</name>
</gene>
<dbReference type="RefSeq" id="YP_008770589.1">
    <property type="nucleotide sequence ID" value="NC_022765.1"/>
</dbReference>
<accession>U5PW91</accession>
<keyword evidence="1" id="KW-0175">Coiled coil</keyword>
<feature type="transmembrane region" description="Helical" evidence="2">
    <location>
        <begin position="30"/>
        <end position="50"/>
    </location>
</feature>
<keyword evidence="2" id="KW-0812">Transmembrane</keyword>
<proteinExistence type="predicted"/>
<dbReference type="Proteomes" id="UP000017652">
    <property type="component" value="Segment"/>
</dbReference>
<evidence type="ECO:0000256" key="2">
    <source>
        <dbReference type="SAM" id="Phobius"/>
    </source>
</evidence>
<evidence type="ECO:0000256" key="1">
    <source>
        <dbReference type="SAM" id="Coils"/>
    </source>
</evidence>
<feature type="coiled-coil region" evidence="1">
    <location>
        <begin position="58"/>
        <end position="135"/>
    </location>
</feature>
<keyword evidence="4" id="KW-1185">Reference proteome</keyword>
<dbReference type="KEGG" id="vg:17959342"/>
<evidence type="ECO:0000313" key="4">
    <source>
        <dbReference type="Proteomes" id="UP000017652"/>
    </source>
</evidence>